<dbReference type="InterPro" id="IPR000172">
    <property type="entry name" value="GMC_OxRdtase_N"/>
</dbReference>
<dbReference type="PIRSF" id="PIRSF000137">
    <property type="entry name" value="Alcohol_oxidase"/>
    <property type="match status" value="1"/>
</dbReference>
<comment type="caution">
    <text evidence="7">The sequence shown here is derived from an EMBL/GenBank/DDBJ whole genome shotgun (WGS) entry which is preliminary data.</text>
</comment>
<dbReference type="PANTHER" id="PTHR11552">
    <property type="entry name" value="GLUCOSE-METHANOL-CHOLINE GMC OXIDOREDUCTASE"/>
    <property type="match status" value="1"/>
</dbReference>
<proteinExistence type="inferred from homology"/>
<evidence type="ECO:0000256" key="5">
    <source>
        <dbReference type="SAM" id="SignalP"/>
    </source>
</evidence>
<accession>A0A0W0FSG1</accession>
<reference evidence="7 8" key="1">
    <citation type="submission" date="2015-12" db="EMBL/GenBank/DDBJ databases">
        <title>Draft genome sequence of Moniliophthora roreri, the causal agent of frosty pod rot of cacao.</title>
        <authorList>
            <person name="Aime M.C."/>
            <person name="Diaz-Valderrama J.R."/>
            <person name="Kijpornyongpan T."/>
            <person name="Phillips-Mora W."/>
        </authorList>
    </citation>
    <scope>NUCLEOTIDE SEQUENCE [LARGE SCALE GENOMIC DNA]</scope>
    <source>
        <strain evidence="7 8">MCA 2952</strain>
    </source>
</reference>
<dbReference type="GO" id="GO:0050660">
    <property type="term" value="F:flavin adenine dinucleotide binding"/>
    <property type="evidence" value="ECO:0007669"/>
    <property type="project" value="InterPro"/>
</dbReference>
<dbReference type="Pfam" id="PF00732">
    <property type="entry name" value="GMC_oxred_N"/>
    <property type="match status" value="1"/>
</dbReference>
<dbReference type="eggNOG" id="KOG1238">
    <property type="taxonomic scope" value="Eukaryota"/>
</dbReference>
<sequence>MKLLTAYPLLSAVWFSSWVSCGAARLLNSLSELRVDAQYDFIIVGGGTAGSVLANRLTENGEFNVLVVEAGGSNEDILNSEVPYLANSLINGPLDWNYSTVPQAGANERRISTPRGFALGGSSSINTMLWYRGSDDMWDNFAKLVGDEDWAWKSVSKYYLKTSRLVTPQDGRDTTGQVDPSAHGDGPVNVTLSSYPQPVIGTVQDAVEKSGGRYTFNLDYNSGNTLGIGWAQCNIGGGVRNSAAAAYLEPAMQRANLDILIHTRAVKLHPVNVSKGIPSINTVELASDANGPRVNVTASKEIILSAGTLNTPQLLLLSGIGPKNDLDALDIPVVLDSPGVGANLTEQPFLPNVFSVTPSTETLDELLRDTTVQAQILSHWQENKTGPYVNALVPIQGNWKLPAGFEDPSSGPGSGNVMVVFIPSYFQYNAPPSAGRYFSVASAILSPKSRGSLKLSSSNPFDPPLVDYAFYSNDFDLNAHVEAMKMIEDFLSLPQFEGIVQGPFGDQANATTDQEKAAFARANVQVYSHPTSSASMGPGGVVDSKLKVKGIGGLRIIDASIFPQIPECNTQAPVYIVAEKAADLLKNDYSSYPN</sequence>
<dbReference type="PROSITE" id="PS00624">
    <property type="entry name" value="GMC_OXRED_2"/>
    <property type="match status" value="1"/>
</dbReference>
<protein>
    <recommendedName>
        <fullName evidence="6">Glucose-methanol-choline oxidoreductase N-terminal domain-containing protein</fullName>
    </recommendedName>
</protein>
<comment type="cofactor">
    <cofactor evidence="1">
        <name>FAD</name>
        <dbReference type="ChEBI" id="CHEBI:57692"/>
    </cofactor>
</comment>
<dbReference type="Pfam" id="PF05199">
    <property type="entry name" value="GMC_oxred_C"/>
    <property type="match status" value="1"/>
</dbReference>
<dbReference type="PROSITE" id="PS51257">
    <property type="entry name" value="PROKAR_LIPOPROTEIN"/>
    <property type="match status" value="1"/>
</dbReference>
<dbReference type="Proteomes" id="UP000054988">
    <property type="component" value="Unassembled WGS sequence"/>
</dbReference>
<feature type="domain" description="Glucose-methanol-choline oxidoreductase N-terminal" evidence="6">
    <location>
        <begin position="307"/>
        <end position="321"/>
    </location>
</feature>
<dbReference type="EMBL" id="LATX01001693">
    <property type="protein sequence ID" value="KTB39264.1"/>
    <property type="molecule type" value="Genomic_DNA"/>
</dbReference>
<evidence type="ECO:0000313" key="7">
    <source>
        <dbReference type="EMBL" id="KTB39264.1"/>
    </source>
</evidence>
<feature type="chain" id="PRO_5006902004" description="Glucose-methanol-choline oxidoreductase N-terminal domain-containing protein" evidence="5">
    <location>
        <begin position="25"/>
        <end position="594"/>
    </location>
</feature>
<dbReference type="Gene3D" id="3.30.560.10">
    <property type="entry name" value="Glucose Oxidase, domain 3"/>
    <property type="match status" value="1"/>
</dbReference>
<keyword evidence="4" id="KW-0274">FAD</keyword>
<evidence type="ECO:0000259" key="6">
    <source>
        <dbReference type="PROSITE" id="PS00624"/>
    </source>
</evidence>
<dbReference type="SUPFAM" id="SSF51905">
    <property type="entry name" value="FAD/NAD(P)-binding domain"/>
    <property type="match status" value="1"/>
</dbReference>
<gene>
    <name evidence="7" type="ORF">WG66_8156</name>
</gene>
<evidence type="ECO:0000256" key="4">
    <source>
        <dbReference type="ARBA" id="ARBA00022827"/>
    </source>
</evidence>
<feature type="signal peptide" evidence="5">
    <location>
        <begin position="1"/>
        <end position="24"/>
    </location>
</feature>
<dbReference type="AlphaFoldDB" id="A0A0W0FSG1"/>
<keyword evidence="5" id="KW-0732">Signal</keyword>
<dbReference type="Gene3D" id="3.50.50.60">
    <property type="entry name" value="FAD/NAD(P)-binding domain"/>
    <property type="match status" value="1"/>
</dbReference>
<dbReference type="SUPFAM" id="SSF54373">
    <property type="entry name" value="FAD-linked reductases, C-terminal domain"/>
    <property type="match status" value="1"/>
</dbReference>
<dbReference type="InterPro" id="IPR012132">
    <property type="entry name" value="GMC_OxRdtase"/>
</dbReference>
<dbReference type="PANTHER" id="PTHR11552:SF147">
    <property type="entry name" value="CHOLINE DEHYDROGENASE, MITOCHONDRIAL"/>
    <property type="match status" value="1"/>
</dbReference>
<dbReference type="GO" id="GO:0016614">
    <property type="term" value="F:oxidoreductase activity, acting on CH-OH group of donors"/>
    <property type="evidence" value="ECO:0007669"/>
    <property type="project" value="InterPro"/>
</dbReference>
<name>A0A0W0FSG1_MONRR</name>
<dbReference type="InterPro" id="IPR007867">
    <property type="entry name" value="GMC_OxRtase_C"/>
</dbReference>
<organism evidence="7 8">
    <name type="scientific">Moniliophthora roreri</name>
    <name type="common">Frosty pod rot fungus</name>
    <name type="synonym">Monilia roreri</name>
    <dbReference type="NCBI Taxonomy" id="221103"/>
    <lineage>
        <taxon>Eukaryota</taxon>
        <taxon>Fungi</taxon>
        <taxon>Dikarya</taxon>
        <taxon>Basidiomycota</taxon>
        <taxon>Agaricomycotina</taxon>
        <taxon>Agaricomycetes</taxon>
        <taxon>Agaricomycetidae</taxon>
        <taxon>Agaricales</taxon>
        <taxon>Marasmiineae</taxon>
        <taxon>Marasmiaceae</taxon>
        <taxon>Moniliophthora</taxon>
    </lineage>
</organism>
<comment type="similarity">
    <text evidence="2">Belongs to the GMC oxidoreductase family.</text>
</comment>
<evidence type="ECO:0000256" key="1">
    <source>
        <dbReference type="ARBA" id="ARBA00001974"/>
    </source>
</evidence>
<evidence type="ECO:0000256" key="3">
    <source>
        <dbReference type="ARBA" id="ARBA00022630"/>
    </source>
</evidence>
<keyword evidence="3" id="KW-0285">Flavoprotein</keyword>
<evidence type="ECO:0000313" key="8">
    <source>
        <dbReference type="Proteomes" id="UP000054988"/>
    </source>
</evidence>
<dbReference type="InterPro" id="IPR036188">
    <property type="entry name" value="FAD/NAD-bd_sf"/>
</dbReference>
<evidence type="ECO:0000256" key="2">
    <source>
        <dbReference type="ARBA" id="ARBA00010790"/>
    </source>
</evidence>